<evidence type="ECO:0000256" key="6">
    <source>
        <dbReference type="ARBA" id="ARBA00023235"/>
    </source>
</evidence>
<keyword evidence="3 7" id="KW-0574">Periplasm</keyword>
<evidence type="ECO:0000313" key="10">
    <source>
        <dbReference type="Proteomes" id="UP000245081"/>
    </source>
</evidence>
<evidence type="ECO:0000256" key="2">
    <source>
        <dbReference type="ARBA" id="ARBA00022737"/>
    </source>
</evidence>
<comment type="caution">
    <text evidence="9">The sequence shown here is derived from an EMBL/GenBank/DDBJ whole genome shotgun (WGS) entry which is preliminary data.</text>
</comment>
<dbReference type="InterPro" id="IPR023058">
    <property type="entry name" value="PPIase_PpiC_CS"/>
</dbReference>
<keyword evidence="4 7" id="KW-0697">Rotamase</keyword>
<evidence type="ECO:0000256" key="1">
    <source>
        <dbReference type="ARBA" id="ARBA00022729"/>
    </source>
</evidence>
<dbReference type="GO" id="GO:0030288">
    <property type="term" value="C:outer membrane-bounded periplasmic space"/>
    <property type="evidence" value="ECO:0007669"/>
    <property type="project" value="InterPro"/>
</dbReference>
<dbReference type="InterPro" id="IPR027304">
    <property type="entry name" value="Trigger_fact/SurA_dom_sf"/>
</dbReference>
<proteinExistence type="inferred from homology"/>
<dbReference type="InterPro" id="IPR050280">
    <property type="entry name" value="OMP_Chaperone_SurA"/>
</dbReference>
<name>A0A2R5FBH6_9PROT</name>
<evidence type="ECO:0000256" key="7">
    <source>
        <dbReference type="HAMAP-Rule" id="MF_01183"/>
    </source>
</evidence>
<evidence type="ECO:0000313" key="9">
    <source>
        <dbReference type="EMBL" id="GBG15600.1"/>
    </source>
</evidence>
<comment type="subcellular location">
    <subcellularLocation>
        <location evidence="7">Periplasm</location>
    </subcellularLocation>
    <text evidence="7">Is capable of associating with the outer membrane.</text>
</comment>
<comment type="function">
    <text evidence="7">Chaperone involved in the correct folding and assembly of outer membrane proteins. Recognizes specific patterns of aromatic residues and the orientation of their side chains, which are found more frequently in integral outer membrane proteins. May act in both early periplasmic and late outer membrane-associated steps of protein maturation.</text>
</comment>
<dbReference type="PROSITE" id="PS50198">
    <property type="entry name" value="PPIC_PPIASE_2"/>
    <property type="match status" value="2"/>
</dbReference>
<feature type="domain" description="PpiC" evidence="8">
    <location>
        <begin position="179"/>
        <end position="280"/>
    </location>
</feature>
<keyword evidence="5 7" id="KW-0143">Chaperone</keyword>
<evidence type="ECO:0000256" key="3">
    <source>
        <dbReference type="ARBA" id="ARBA00022764"/>
    </source>
</evidence>
<dbReference type="InterPro" id="IPR046357">
    <property type="entry name" value="PPIase_dom_sf"/>
</dbReference>
<dbReference type="InterPro" id="IPR000297">
    <property type="entry name" value="PPIase_PpiC"/>
</dbReference>
<dbReference type="GO" id="GO:0006457">
    <property type="term" value="P:protein folding"/>
    <property type="evidence" value="ECO:0007669"/>
    <property type="project" value="UniProtKB-UniRule"/>
</dbReference>
<feature type="domain" description="PpiC" evidence="8">
    <location>
        <begin position="290"/>
        <end position="388"/>
    </location>
</feature>
<dbReference type="RefSeq" id="WP_109016745.1">
    <property type="nucleotide sequence ID" value="NZ_BDOQ01000019.1"/>
</dbReference>
<dbReference type="PANTHER" id="PTHR47637:SF1">
    <property type="entry name" value="CHAPERONE SURA"/>
    <property type="match status" value="1"/>
</dbReference>
<dbReference type="GO" id="GO:0042277">
    <property type="term" value="F:peptide binding"/>
    <property type="evidence" value="ECO:0007669"/>
    <property type="project" value="InterPro"/>
</dbReference>
<dbReference type="Gene3D" id="1.10.4030.10">
    <property type="entry name" value="Porin chaperone SurA, peptide-binding domain"/>
    <property type="match status" value="1"/>
</dbReference>
<dbReference type="PROSITE" id="PS01096">
    <property type="entry name" value="PPIC_PPIASE_1"/>
    <property type="match status" value="1"/>
</dbReference>
<dbReference type="Pfam" id="PF00639">
    <property type="entry name" value="Rotamase"/>
    <property type="match status" value="2"/>
</dbReference>
<comment type="catalytic activity">
    <reaction evidence="7">
        <text>[protein]-peptidylproline (omega=180) = [protein]-peptidylproline (omega=0)</text>
        <dbReference type="Rhea" id="RHEA:16237"/>
        <dbReference type="Rhea" id="RHEA-COMP:10747"/>
        <dbReference type="Rhea" id="RHEA-COMP:10748"/>
        <dbReference type="ChEBI" id="CHEBI:83833"/>
        <dbReference type="ChEBI" id="CHEBI:83834"/>
        <dbReference type="EC" id="5.2.1.8"/>
    </reaction>
</comment>
<comment type="domain">
    <text evidence="7">The PPIase activity resides only in the second parvulin domain. The N-terminal region and the C-terminal tail are necessary and sufficient for the chaperone activity of SurA. The PPIase activity is dispensable for SurA to function as a chaperone. The N-terminal region and the C-terminal tail are also required for porin recognition.</text>
</comment>
<dbReference type="PANTHER" id="PTHR47637">
    <property type="entry name" value="CHAPERONE SURA"/>
    <property type="match status" value="1"/>
</dbReference>
<keyword evidence="10" id="KW-1185">Reference proteome</keyword>
<evidence type="ECO:0000256" key="4">
    <source>
        <dbReference type="ARBA" id="ARBA00023110"/>
    </source>
</evidence>
<keyword evidence="1 7" id="KW-0732">Signal</keyword>
<keyword evidence="6 7" id="KW-0413">Isomerase</keyword>
<dbReference type="GO" id="GO:0050821">
    <property type="term" value="P:protein stabilization"/>
    <property type="evidence" value="ECO:0007669"/>
    <property type="project" value="InterPro"/>
</dbReference>
<dbReference type="HAMAP" id="MF_01183">
    <property type="entry name" value="Chaperone_SurA"/>
    <property type="match status" value="1"/>
</dbReference>
<dbReference type="OrthoDB" id="14196at2"/>
<gene>
    <name evidence="7 9" type="primary">surA</name>
    <name evidence="9" type="ORF">NMK_3211</name>
</gene>
<dbReference type="Proteomes" id="UP000245081">
    <property type="component" value="Unassembled WGS sequence"/>
</dbReference>
<sequence length="437" mass="49391" precursor="true">MRFLHAILIGSLLLPTLIPASFAASSDDKVVQIDRIIAVVDNDVITRSELDDRLKIVTKQLQQQGTPMPPQEALEKQLLERMIVDRLQLAYAGQTGLRVDDAQLDKTIDRIAEQNKLSTADFRKALEDEGIPFKKFREDIRREIILARLREREVDNRVTVSEAEVDNLLTTQQARGSEDEQVDISHILIRTPEQASPEELQKLRAKAEDVLKKLQGGADFAQISAGFSDAPNALEGGKLGWKKLSELPDLFQDPLKKLKAGEITQILRSPNGFHILKINDKRGDSGPMVVQQTHARHILVKPSEVLSDAEAQRRLTDLKERLENGGNFEELARQYSEDGTASKGGDLGWLNPGDTVPEFEKAMDALQPGQVSDPVRSPFGWHLIQVIERRSQDMSKDSARLKARQEIKARKADEAYQDWIRELRDRAYVEYRLEDKD</sequence>
<accession>A0A2R5FBH6</accession>
<dbReference type="AlphaFoldDB" id="A0A2R5FBH6"/>
<feature type="signal peptide" evidence="7">
    <location>
        <begin position="1"/>
        <end position="23"/>
    </location>
</feature>
<protein>
    <recommendedName>
        <fullName evidence="7">Chaperone SurA</fullName>
    </recommendedName>
    <alternativeName>
        <fullName evidence="7">Peptidyl-prolyl cis-trans isomerase SurA</fullName>
        <shortName evidence="7">PPIase SurA</shortName>
        <ecNumber evidence="7">5.2.1.8</ecNumber>
    </alternativeName>
    <alternativeName>
        <fullName evidence="7">Rotamase SurA</fullName>
    </alternativeName>
</protein>
<dbReference type="Gene3D" id="3.10.50.40">
    <property type="match status" value="2"/>
</dbReference>
<evidence type="ECO:0000259" key="8">
    <source>
        <dbReference type="PROSITE" id="PS50198"/>
    </source>
</evidence>
<dbReference type="InterPro" id="IPR023034">
    <property type="entry name" value="PPIase_SurA"/>
</dbReference>
<dbReference type="GO" id="GO:0003755">
    <property type="term" value="F:peptidyl-prolyl cis-trans isomerase activity"/>
    <property type="evidence" value="ECO:0007669"/>
    <property type="project" value="UniProtKB-UniRule"/>
</dbReference>
<reference evidence="9 10" key="1">
    <citation type="journal article" date="2018" name="Environ. Microbiol.">
        <title>Isolation and genomic characterization of Novimethylophilus kurashikiensis gen. nov. sp. nov., a new lanthanide-dependent methylotrophic species of Methylophilaceae.</title>
        <authorList>
            <person name="Lv H."/>
            <person name="Sahin N."/>
            <person name="Tani A."/>
        </authorList>
    </citation>
    <scope>NUCLEOTIDE SEQUENCE [LARGE SCALE GENOMIC DNA]</scope>
    <source>
        <strain evidence="9 10">La2-4</strain>
    </source>
</reference>
<dbReference type="Pfam" id="PF09312">
    <property type="entry name" value="SurA_N"/>
    <property type="match status" value="1"/>
</dbReference>
<dbReference type="GO" id="GO:0043165">
    <property type="term" value="P:Gram-negative-bacterium-type cell outer membrane assembly"/>
    <property type="evidence" value="ECO:0007669"/>
    <property type="project" value="InterPro"/>
</dbReference>
<dbReference type="EMBL" id="BDOQ01000019">
    <property type="protein sequence ID" value="GBG15600.1"/>
    <property type="molecule type" value="Genomic_DNA"/>
</dbReference>
<dbReference type="EC" id="5.2.1.8" evidence="7"/>
<feature type="chain" id="PRO_5015366381" description="Chaperone SurA" evidence="7">
    <location>
        <begin position="24"/>
        <end position="437"/>
    </location>
</feature>
<dbReference type="SUPFAM" id="SSF54534">
    <property type="entry name" value="FKBP-like"/>
    <property type="match status" value="2"/>
</dbReference>
<evidence type="ECO:0000256" key="5">
    <source>
        <dbReference type="ARBA" id="ARBA00023186"/>
    </source>
</evidence>
<dbReference type="SUPFAM" id="SSF109998">
    <property type="entry name" value="Triger factor/SurA peptide-binding domain-like"/>
    <property type="match status" value="1"/>
</dbReference>
<keyword evidence="2 7" id="KW-0677">Repeat</keyword>
<dbReference type="InterPro" id="IPR015391">
    <property type="entry name" value="SurA_N"/>
</dbReference>
<dbReference type="GO" id="GO:0051082">
    <property type="term" value="F:unfolded protein binding"/>
    <property type="evidence" value="ECO:0007669"/>
    <property type="project" value="UniProtKB-UniRule"/>
</dbReference>
<organism evidence="9 10">
    <name type="scientific">Novimethylophilus kurashikiensis</name>
    <dbReference type="NCBI Taxonomy" id="1825523"/>
    <lineage>
        <taxon>Bacteria</taxon>
        <taxon>Pseudomonadati</taxon>
        <taxon>Pseudomonadota</taxon>
        <taxon>Betaproteobacteria</taxon>
        <taxon>Nitrosomonadales</taxon>
        <taxon>Methylophilaceae</taxon>
        <taxon>Novimethylophilus</taxon>
    </lineage>
</organism>